<reference evidence="7 8" key="1">
    <citation type="submission" date="2018-01" db="EMBL/GenBank/DDBJ databases">
        <authorList>
            <person name="Gaut B.S."/>
            <person name="Morton B.R."/>
            <person name="Clegg M.T."/>
            <person name="Duvall M.R."/>
        </authorList>
    </citation>
    <scope>NUCLEOTIDE SEQUENCE [LARGE SCALE GENOMIC DNA]</scope>
    <source>
        <strain evidence="7 8">HR-AV</strain>
    </source>
</reference>
<comment type="caution">
    <text evidence="7">The sequence shown here is derived from an EMBL/GenBank/DDBJ whole genome shotgun (WGS) entry which is preliminary data.</text>
</comment>
<proteinExistence type="inferred from homology"/>
<dbReference type="InterPro" id="IPR043141">
    <property type="entry name" value="Ribosomal_uL10-like_sf"/>
</dbReference>
<name>A0A2S5A7D1_9SPHI</name>
<evidence type="ECO:0000256" key="6">
    <source>
        <dbReference type="ARBA" id="ARBA00035502"/>
    </source>
</evidence>
<dbReference type="InterPro" id="IPR001790">
    <property type="entry name" value="Ribosomal_uL10"/>
</dbReference>
<dbReference type="SUPFAM" id="SSF160369">
    <property type="entry name" value="Ribosomal protein L10-like"/>
    <property type="match status" value="1"/>
</dbReference>
<dbReference type="PANTHER" id="PTHR11560">
    <property type="entry name" value="39S RIBOSOMAL PROTEIN L10, MITOCHONDRIAL"/>
    <property type="match status" value="1"/>
</dbReference>
<dbReference type="Proteomes" id="UP000236893">
    <property type="component" value="Unassembled WGS sequence"/>
</dbReference>
<evidence type="ECO:0000313" key="7">
    <source>
        <dbReference type="EMBL" id="POY38434.1"/>
    </source>
</evidence>
<dbReference type="RefSeq" id="WP_103787687.1">
    <property type="nucleotide sequence ID" value="NZ_PQVF01000002.1"/>
</dbReference>
<dbReference type="Pfam" id="PF00466">
    <property type="entry name" value="Ribosomal_L10"/>
    <property type="match status" value="1"/>
</dbReference>
<evidence type="ECO:0000256" key="3">
    <source>
        <dbReference type="ARBA" id="ARBA00022980"/>
    </source>
</evidence>
<dbReference type="Gene3D" id="3.30.70.1730">
    <property type="match status" value="1"/>
</dbReference>
<dbReference type="EMBL" id="PQVF01000002">
    <property type="protein sequence ID" value="POY38434.1"/>
    <property type="molecule type" value="Genomic_DNA"/>
</dbReference>
<dbReference type="CDD" id="cd05797">
    <property type="entry name" value="Ribosomal_L10"/>
    <property type="match status" value="1"/>
</dbReference>
<dbReference type="NCBIfam" id="NF000955">
    <property type="entry name" value="PRK00099.1-1"/>
    <property type="match status" value="1"/>
</dbReference>
<keyword evidence="4" id="KW-0687">Ribonucleoprotein</keyword>
<comment type="function">
    <text evidence="1">Forms part of the ribosomal stalk, playing a central role in the interaction of the ribosome with GTP-bound translation factors.</text>
</comment>
<evidence type="ECO:0000256" key="1">
    <source>
        <dbReference type="ARBA" id="ARBA00002633"/>
    </source>
</evidence>
<evidence type="ECO:0000256" key="5">
    <source>
        <dbReference type="ARBA" id="ARBA00035202"/>
    </source>
</evidence>
<evidence type="ECO:0000256" key="2">
    <source>
        <dbReference type="ARBA" id="ARBA00008889"/>
    </source>
</evidence>
<comment type="similarity">
    <text evidence="2">Belongs to the universal ribosomal protein uL10 family.</text>
</comment>
<keyword evidence="8" id="KW-1185">Reference proteome</keyword>
<sequence>MNREEKNVIVLDLKEKMETYGNFYITDTSNLTVAKINAIRRKCFEKDIKFQVAKNSLIRKAMEATGVDYSPLFAALKGTSGVMFSNTGNIPAKLIKELRSEKGAEKPILKGASIEQAFFVGDNQLDTLTAIKSRHELIGDIIGLLQSPAKNVISALKSEGGKLAGILKTLSERGE</sequence>
<accession>A0A2S5A7D1</accession>
<dbReference type="AlphaFoldDB" id="A0A2S5A7D1"/>
<dbReference type="InterPro" id="IPR047865">
    <property type="entry name" value="Ribosomal_uL10_bac_type"/>
</dbReference>
<evidence type="ECO:0000313" key="8">
    <source>
        <dbReference type="Proteomes" id="UP000236893"/>
    </source>
</evidence>
<evidence type="ECO:0000256" key="4">
    <source>
        <dbReference type="ARBA" id="ARBA00023274"/>
    </source>
</evidence>
<keyword evidence="3 7" id="KW-0689">Ribosomal protein</keyword>
<dbReference type="GO" id="GO:1990904">
    <property type="term" value="C:ribonucleoprotein complex"/>
    <property type="evidence" value="ECO:0007669"/>
    <property type="project" value="UniProtKB-KW"/>
</dbReference>
<organism evidence="7 8">
    <name type="scientific">Solitalea longa</name>
    <dbReference type="NCBI Taxonomy" id="2079460"/>
    <lineage>
        <taxon>Bacteria</taxon>
        <taxon>Pseudomonadati</taxon>
        <taxon>Bacteroidota</taxon>
        <taxon>Sphingobacteriia</taxon>
        <taxon>Sphingobacteriales</taxon>
        <taxon>Sphingobacteriaceae</taxon>
        <taxon>Solitalea</taxon>
    </lineage>
</organism>
<dbReference type="OrthoDB" id="1523686at2"/>
<dbReference type="GO" id="GO:0005840">
    <property type="term" value="C:ribosome"/>
    <property type="evidence" value="ECO:0007669"/>
    <property type="project" value="UniProtKB-KW"/>
</dbReference>
<gene>
    <name evidence="7" type="ORF">C3K47_03275</name>
</gene>
<protein>
    <recommendedName>
        <fullName evidence="5">Large ribosomal subunit protein uL10</fullName>
    </recommendedName>
    <alternativeName>
        <fullName evidence="6">50S ribosomal protein L10</fullName>
    </alternativeName>
</protein>